<keyword evidence="4" id="KW-1185">Reference proteome</keyword>
<accession>A0AB73SXR1</accession>
<sequence length="239" mass="25553">MKKSKLWICMAMSVCMLAGCGGFSPDETGVSVAKNGAVKSVAIENLDKDYYKEDELKNMIDSSVSEYNQGGEKVKMDGFEVKDKKATLTLEFTSSADYAAFNNVTFFTGTVSEAKSAGYDFNEEFLAVEKGKAKSAADTGTVELSGNYKVVILEEPMLVEVPGNIVYVSSNIEVTGKKEARMKAQEQKGAAESPETQQSQASTEASTGETLAVPVISGVTQTEAGSGSDKPQLGYIVYE</sequence>
<feature type="signal peptide" evidence="2">
    <location>
        <begin position="1"/>
        <end position="18"/>
    </location>
</feature>
<feature type="compositionally biased region" description="Polar residues" evidence="1">
    <location>
        <begin position="194"/>
        <end position="209"/>
    </location>
</feature>
<evidence type="ECO:0000313" key="3">
    <source>
        <dbReference type="EMBL" id="PWJ72137.1"/>
    </source>
</evidence>
<organism evidence="3 4">
    <name type="scientific">Murimonas intestini</name>
    <dbReference type="NCBI Taxonomy" id="1337051"/>
    <lineage>
        <taxon>Bacteria</taxon>
        <taxon>Bacillati</taxon>
        <taxon>Bacillota</taxon>
        <taxon>Clostridia</taxon>
        <taxon>Lachnospirales</taxon>
        <taxon>Lachnospiraceae</taxon>
        <taxon>Murimonas</taxon>
    </lineage>
</organism>
<evidence type="ECO:0000313" key="4">
    <source>
        <dbReference type="Proteomes" id="UP000245412"/>
    </source>
</evidence>
<keyword evidence="2" id="KW-0732">Signal</keyword>
<name>A0AB73SXR1_9FIRM</name>
<gene>
    <name evidence="3" type="ORF">C7383_1212</name>
</gene>
<dbReference type="AlphaFoldDB" id="A0AB73SXR1"/>
<dbReference type="PROSITE" id="PS51257">
    <property type="entry name" value="PROKAR_LIPOPROTEIN"/>
    <property type="match status" value="1"/>
</dbReference>
<proteinExistence type="predicted"/>
<protein>
    <recommendedName>
        <fullName evidence="5">Lipoprotein</fullName>
    </recommendedName>
</protein>
<dbReference type="RefSeq" id="WP_109748672.1">
    <property type="nucleotide sequence ID" value="NZ_JANKBI010000025.1"/>
</dbReference>
<evidence type="ECO:0000256" key="2">
    <source>
        <dbReference type="SAM" id="SignalP"/>
    </source>
</evidence>
<evidence type="ECO:0008006" key="5">
    <source>
        <dbReference type="Google" id="ProtNLM"/>
    </source>
</evidence>
<evidence type="ECO:0000256" key="1">
    <source>
        <dbReference type="SAM" id="MobiDB-lite"/>
    </source>
</evidence>
<dbReference type="Proteomes" id="UP000245412">
    <property type="component" value="Unassembled WGS sequence"/>
</dbReference>
<feature type="region of interest" description="Disordered" evidence="1">
    <location>
        <begin position="179"/>
        <end position="239"/>
    </location>
</feature>
<comment type="caution">
    <text evidence="3">The sequence shown here is derived from an EMBL/GenBank/DDBJ whole genome shotgun (WGS) entry which is preliminary data.</text>
</comment>
<feature type="chain" id="PRO_5044491685" description="Lipoprotein" evidence="2">
    <location>
        <begin position="19"/>
        <end position="239"/>
    </location>
</feature>
<dbReference type="EMBL" id="QGGY01000021">
    <property type="protein sequence ID" value="PWJ72137.1"/>
    <property type="molecule type" value="Genomic_DNA"/>
</dbReference>
<reference evidence="3 4" key="1">
    <citation type="submission" date="2018-05" db="EMBL/GenBank/DDBJ databases">
        <authorList>
            <person name="Goeker M."/>
            <person name="Huntemann M."/>
            <person name="Clum A."/>
            <person name="Pillay M."/>
            <person name="Palaniappan K."/>
            <person name="Varghese N."/>
            <person name="Mikhailova N."/>
            <person name="Stamatis D."/>
            <person name="Reddy T."/>
            <person name="Daum C."/>
            <person name="Shapiro N."/>
            <person name="Ivanova N."/>
            <person name="Kyrpides N."/>
            <person name="Woyke T."/>
        </authorList>
    </citation>
    <scope>NUCLEOTIDE SEQUENCE [LARGE SCALE GENOMIC DNA]</scope>
    <source>
        <strain evidence="3 4">DSM 26524</strain>
    </source>
</reference>